<keyword evidence="9 10" id="KW-0961">Cell wall biogenesis/degradation</keyword>
<dbReference type="PANTHER" id="PTHR21015">
    <property type="entry name" value="UDP-N-ACETYLGLUCOSAMINE--N-ACETYLMURAMYL-(PENTAPEPTIDE) PYROPHOSPHORYL-UNDECAPRENOL N-ACETYLGLUCOSAMINE TRANSFERASE 1"/>
    <property type="match status" value="1"/>
</dbReference>
<dbReference type="InterPro" id="IPR006009">
    <property type="entry name" value="GlcNAc_MurG"/>
</dbReference>
<name>A0A9D1HU44_9BACT</name>
<keyword evidence="1 10" id="KW-1003">Cell membrane</keyword>
<dbReference type="SUPFAM" id="SSF53756">
    <property type="entry name" value="UDP-Glycosyltransferase/glycogen phosphorylase"/>
    <property type="match status" value="1"/>
</dbReference>
<reference evidence="13" key="1">
    <citation type="submission" date="2020-10" db="EMBL/GenBank/DDBJ databases">
        <authorList>
            <person name="Gilroy R."/>
        </authorList>
    </citation>
    <scope>NUCLEOTIDE SEQUENCE</scope>
    <source>
        <strain evidence="13">CHK197-8231</strain>
    </source>
</reference>
<keyword evidence="7 10" id="KW-0472">Membrane</keyword>
<evidence type="ECO:0000256" key="10">
    <source>
        <dbReference type="HAMAP-Rule" id="MF_00033"/>
    </source>
</evidence>
<keyword evidence="5 10" id="KW-0133">Cell shape</keyword>
<evidence type="ECO:0000313" key="14">
    <source>
        <dbReference type="Proteomes" id="UP000824087"/>
    </source>
</evidence>
<dbReference type="GO" id="GO:0005975">
    <property type="term" value="P:carbohydrate metabolic process"/>
    <property type="evidence" value="ECO:0007669"/>
    <property type="project" value="InterPro"/>
</dbReference>
<dbReference type="Gene3D" id="3.40.50.2000">
    <property type="entry name" value="Glycogen Phosphorylase B"/>
    <property type="match status" value="2"/>
</dbReference>
<sequence length="364" mass="41197">MRVIISAGGTGGHIYPALAIINKIKEKEPDSEFLYIGTHNRMEKDIVPKRGIPFETIEIYGVYRKKIYKNVKTVYCMLKSYKKCKKLVREFRPDVVIGVGGYVTAPVLKAAKKYHIPTFIHEQNSVPGASNQYLMKFVDKIGVSFPSSIDYFPKEKTVYTGNPCSEDALKQPAIAKVDLGLSEHKKLVLIVMGSLGSSKVNEMMMESFSLFAHKDYQLLFVTGKESYEEVSKKEFPENVKVVPYVEGMPRVMKKTDVMISRAGASTLSEIIALEVPSILIPSPYVPNNHQYKNAMDLVESHAADILEEKDFTKEALVEKVDNLMKASVRVEMKQNLRKLQVPDSAERIYRCIRELIGEKDEDRT</sequence>
<dbReference type="GO" id="GO:0005886">
    <property type="term" value="C:plasma membrane"/>
    <property type="evidence" value="ECO:0007669"/>
    <property type="project" value="UniProtKB-SubCell"/>
</dbReference>
<keyword evidence="8 10" id="KW-0131">Cell cycle</keyword>
<dbReference type="InterPro" id="IPR007235">
    <property type="entry name" value="Glyco_trans_28_C"/>
</dbReference>
<dbReference type="AlphaFoldDB" id="A0A9D1HU44"/>
<feature type="binding site" evidence="10">
    <location>
        <position position="290"/>
    </location>
    <ligand>
        <name>UDP-N-acetyl-alpha-D-glucosamine</name>
        <dbReference type="ChEBI" id="CHEBI:57705"/>
    </ligand>
</feature>
<evidence type="ECO:0000256" key="9">
    <source>
        <dbReference type="ARBA" id="ARBA00023316"/>
    </source>
</evidence>
<keyword evidence="4 10" id="KW-0808">Transferase</keyword>
<dbReference type="EC" id="2.4.1.227" evidence="10"/>
<evidence type="ECO:0000256" key="2">
    <source>
        <dbReference type="ARBA" id="ARBA00022618"/>
    </source>
</evidence>
<keyword evidence="3 10" id="KW-0328">Glycosyltransferase</keyword>
<comment type="caution">
    <text evidence="10">Lacks conserved residue(s) required for the propagation of feature annotation.</text>
</comment>
<dbReference type="Proteomes" id="UP000824087">
    <property type="component" value="Unassembled WGS sequence"/>
</dbReference>
<dbReference type="CDD" id="cd03785">
    <property type="entry name" value="GT28_MurG"/>
    <property type="match status" value="1"/>
</dbReference>
<protein>
    <recommendedName>
        <fullName evidence="10">UDP-N-acetylglucosamine--N-acetylmuramyl-(pentapeptide) pyrophosphoryl-undecaprenol N-acetylglucosamine transferase</fullName>
        <ecNumber evidence="10">2.4.1.227</ecNumber>
    </recommendedName>
    <alternativeName>
        <fullName evidence="10">Undecaprenyl-PP-MurNAc-pentapeptide-UDPGlcNAc GlcNAc transferase</fullName>
    </alternativeName>
</protein>
<comment type="pathway">
    <text evidence="10">Cell wall biogenesis; peptidoglycan biosynthesis.</text>
</comment>
<evidence type="ECO:0000256" key="6">
    <source>
        <dbReference type="ARBA" id="ARBA00022984"/>
    </source>
</evidence>
<comment type="function">
    <text evidence="10">Cell wall formation. Catalyzes the transfer of a GlcNAc subunit on undecaprenyl-pyrophosphoryl-MurNAc-pentapeptide (lipid intermediate I) to form undecaprenyl-pyrophosphoryl-MurNAc-(pentapeptide)GlcNAc (lipid intermediate II).</text>
</comment>
<dbReference type="HAMAP" id="MF_00033">
    <property type="entry name" value="MurG"/>
    <property type="match status" value="1"/>
</dbReference>
<keyword evidence="6 10" id="KW-0573">Peptidoglycan synthesis</keyword>
<feature type="domain" description="Glycosyl transferase family 28 C-terminal" evidence="12">
    <location>
        <begin position="188"/>
        <end position="347"/>
    </location>
</feature>
<dbReference type="GO" id="GO:0009252">
    <property type="term" value="P:peptidoglycan biosynthetic process"/>
    <property type="evidence" value="ECO:0007669"/>
    <property type="project" value="UniProtKB-UniRule"/>
</dbReference>
<comment type="catalytic activity">
    <reaction evidence="10">
        <text>di-trans,octa-cis-undecaprenyl diphospho-N-acetyl-alpha-D-muramoyl-L-alanyl-D-glutamyl-meso-2,6-diaminopimeloyl-D-alanyl-D-alanine + UDP-N-acetyl-alpha-D-glucosamine = di-trans,octa-cis-undecaprenyl diphospho-[N-acetyl-alpha-D-glucosaminyl-(1-&gt;4)]-N-acetyl-alpha-D-muramoyl-L-alanyl-D-glutamyl-meso-2,6-diaminopimeloyl-D-alanyl-D-alanine + UDP + H(+)</text>
        <dbReference type="Rhea" id="RHEA:31227"/>
        <dbReference type="ChEBI" id="CHEBI:15378"/>
        <dbReference type="ChEBI" id="CHEBI:57705"/>
        <dbReference type="ChEBI" id="CHEBI:58223"/>
        <dbReference type="ChEBI" id="CHEBI:61387"/>
        <dbReference type="ChEBI" id="CHEBI:61388"/>
        <dbReference type="EC" id="2.4.1.227"/>
    </reaction>
</comment>
<evidence type="ECO:0000259" key="12">
    <source>
        <dbReference type="Pfam" id="PF04101"/>
    </source>
</evidence>
<dbReference type="NCBIfam" id="TIGR01133">
    <property type="entry name" value="murG"/>
    <property type="match status" value="1"/>
</dbReference>
<gene>
    <name evidence="10 13" type="primary">murG</name>
    <name evidence="13" type="ORF">IAD49_03370</name>
</gene>
<evidence type="ECO:0000256" key="1">
    <source>
        <dbReference type="ARBA" id="ARBA00022475"/>
    </source>
</evidence>
<dbReference type="GO" id="GO:0008360">
    <property type="term" value="P:regulation of cell shape"/>
    <property type="evidence" value="ECO:0007669"/>
    <property type="project" value="UniProtKB-KW"/>
</dbReference>
<comment type="subcellular location">
    <subcellularLocation>
        <location evidence="10">Cell membrane</location>
        <topology evidence="10">Peripheral membrane protein</topology>
        <orientation evidence="10">Cytoplasmic side</orientation>
    </subcellularLocation>
</comment>
<evidence type="ECO:0000256" key="3">
    <source>
        <dbReference type="ARBA" id="ARBA00022676"/>
    </source>
</evidence>
<keyword evidence="2 10" id="KW-0132">Cell division</keyword>
<dbReference type="Pfam" id="PF04101">
    <property type="entry name" value="Glyco_tran_28_C"/>
    <property type="match status" value="1"/>
</dbReference>
<dbReference type="InterPro" id="IPR004276">
    <property type="entry name" value="GlycoTrans_28_N"/>
</dbReference>
<evidence type="ECO:0000256" key="8">
    <source>
        <dbReference type="ARBA" id="ARBA00023306"/>
    </source>
</evidence>
<feature type="domain" description="Glycosyltransferase family 28 N-terminal" evidence="11">
    <location>
        <begin position="3"/>
        <end position="142"/>
    </location>
</feature>
<organism evidence="13 14">
    <name type="scientific">Candidatus Fimihabitans intestinipullorum</name>
    <dbReference type="NCBI Taxonomy" id="2840820"/>
    <lineage>
        <taxon>Bacteria</taxon>
        <taxon>Bacillati</taxon>
        <taxon>Mycoplasmatota</taxon>
        <taxon>Mycoplasmatota incertae sedis</taxon>
        <taxon>Candidatus Fimihabitans</taxon>
    </lineage>
</organism>
<evidence type="ECO:0000259" key="11">
    <source>
        <dbReference type="Pfam" id="PF03033"/>
    </source>
</evidence>
<proteinExistence type="inferred from homology"/>
<dbReference type="PANTHER" id="PTHR21015:SF22">
    <property type="entry name" value="GLYCOSYLTRANSFERASE"/>
    <property type="match status" value="1"/>
</dbReference>
<dbReference type="Pfam" id="PF03033">
    <property type="entry name" value="Glyco_transf_28"/>
    <property type="match status" value="1"/>
</dbReference>
<dbReference type="GO" id="GO:0051301">
    <property type="term" value="P:cell division"/>
    <property type="evidence" value="ECO:0007669"/>
    <property type="project" value="UniProtKB-KW"/>
</dbReference>
<dbReference type="GO" id="GO:0071555">
    <property type="term" value="P:cell wall organization"/>
    <property type="evidence" value="ECO:0007669"/>
    <property type="project" value="UniProtKB-KW"/>
</dbReference>
<comment type="similarity">
    <text evidence="10">Belongs to the glycosyltransferase 28 family. MurG subfamily.</text>
</comment>
<evidence type="ECO:0000256" key="5">
    <source>
        <dbReference type="ARBA" id="ARBA00022960"/>
    </source>
</evidence>
<dbReference type="EMBL" id="DVML01000020">
    <property type="protein sequence ID" value="HIU22603.1"/>
    <property type="molecule type" value="Genomic_DNA"/>
</dbReference>
<comment type="caution">
    <text evidence="13">The sequence shown here is derived from an EMBL/GenBank/DDBJ whole genome shotgun (WGS) entry which is preliminary data.</text>
</comment>
<reference evidence="13" key="2">
    <citation type="journal article" date="2021" name="PeerJ">
        <title>Extensive microbial diversity within the chicken gut microbiome revealed by metagenomics and culture.</title>
        <authorList>
            <person name="Gilroy R."/>
            <person name="Ravi A."/>
            <person name="Getino M."/>
            <person name="Pursley I."/>
            <person name="Horton D.L."/>
            <person name="Alikhan N.F."/>
            <person name="Baker D."/>
            <person name="Gharbi K."/>
            <person name="Hall N."/>
            <person name="Watson M."/>
            <person name="Adriaenssens E.M."/>
            <person name="Foster-Nyarko E."/>
            <person name="Jarju S."/>
            <person name="Secka A."/>
            <person name="Antonio M."/>
            <person name="Oren A."/>
            <person name="Chaudhuri R.R."/>
            <person name="La Ragione R."/>
            <person name="Hildebrand F."/>
            <person name="Pallen M.J."/>
        </authorList>
    </citation>
    <scope>NUCLEOTIDE SEQUENCE</scope>
    <source>
        <strain evidence="13">CHK197-8231</strain>
    </source>
</reference>
<feature type="binding site" evidence="10">
    <location>
        <position position="194"/>
    </location>
    <ligand>
        <name>UDP-N-acetyl-alpha-D-glucosamine</name>
        <dbReference type="ChEBI" id="CHEBI:57705"/>
    </ligand>
</feature>
<evidence type="ECO:0000256" key="7">
    <source>
        <dbReference type="ARBA" id="ARBA00023136"/>
    </source>
</evidence>
<dbReference type="GO" id="GO:0050511">
    <property type="term" value="F:undecaprenyldiphospho-muramoylpentapeptide beta-N-acetylglucosaminyltransferase activity"/>
    <property type="evidence" value="ECO:0007669"/>
    <property type="project" value="UniProtKB-UniRule"/>
</dbReference>
<feature type="binding site" evidence="10">
    <location>
        <begin position="10"/>
        <end position="12"/>
    </location>
    <ligand>
        <name>UDP-N-acetyl-alpha-D-glucosamine</name>
        <dbReference type="ChEBI" id="CHEBI:57705"/>
    </ligand>
</feature>
<evidence type="ECO:0000256" key="4">
    <source>
        <dbReference type="ARBA" id="ARBA00022679"/>
    </source>
</evidence>
<feature type="binding site" evidence="10">
    <location>
        <position position="124"/>
    </location>
    <ligand>
        <name>UDP-N-acetyl-alpha-D-glucosamine</name>
        <dbReference type="ChEBI" id="CHEBI:57705"/>
    </ligand>
</feature>
<accession>A0A9D1HU44</accession>
<evidence type="ECO:0000313" key="13">
    <source>
        <dbReference type="EMBL" id="HIU22603.1"/>
    </source>
</evidence>